<dbReference type="SUPFAM" id="SSF88659">
    <property type="entry name" value="Sigma3 and sigma4 domains of RNA polymerase sigma factors"/>
    <property type="match status" value="1"/>
</dbReference>
<name>A0A3R8KX27_9FIRM</name>
<keyword evidence="4" id="KW-0804">Transcription</keyword>
<comment type="caution">
    <text evidence="7">The sequence shown here is derived from an EMBL/GenBank/DDBJ whole genome shotgun (WGS) entry which is preliminary data.</text>
</comment>
<accession>A0A3R8KX27</accession>
<dbReference type="PANTHER" id="PTHR43133:SF51">
    <property type="entry name" value="RNA POLYMERASE SIGMA FACTOR"/>
    <property type="match status" value="1"/>
</dbReference>
<dbReference type="Gene3D" id="1.10.1740.10">
    <property type="match status" value="1"/>
</dbReference>
<evidence type="ECO:0000259" key="6">
    <source>
        <dbReference type="Pfam" id="PF08281"/>
    </source>
</evidence>
<dbReference type="Gene3D" id="1.10.10.10">
    <property type="entry name" value="Winged helix-like DNA-binding domain superfamily/Winged helix DNA-binding domain"/>
    <property type="match status" value="1"/>
</dbReference>
<protein>
    <submittedName>
        <fullName evidence="7">Sigma-70 family RNA polymerase sigma factor</fullName>
    </submittedName>
</protein>
<dbReference type="GO" id="GO:0006352">
    <property type="term" value="P:DNA-templated transcription initiation"/>
    <property type="evidence" value="ECO:0007669"/>
    <property type="project" value="InterPro"/>
</dbReference>
<dbReference type="InterPro" id="IPR013325">
    <property type="entry name" value="RNA_pol_sigma_r2"/>
</dbReference>
<dbReference type="SUPFAM" id="SSF88946">
    <property type="entry name" value="Sigma2 domain of RNA polymerase sigma factors"/>
    <property type="match status" value="1"/>
</dbReference>
<dbReference type="NCBIfam" id="TIGR02937">
    <property type="entry name" value="sigma70-ECF"/>
    <property type="match status" value="1"/>
</dbReference>
<dbReference type="InterPro" id="IPR014284">
    <property type="entry name" value="RNA_pol_sigma-70_dom"/>
</dbReference>
<evidence type="ECO:0000256" key="2">
    <source>
        <dbReference type="ARBA" id="ARBA00023015"/>
    </source>
</evidence>
<gene>
    <name evidence="7" type="ORF">EBB54_01360</name>
</gene>
<dbReference type="Proteomes" id="UP000274920">
    <property type="component" value="Unassembled WGS sequence"/>
</dbReference>
<dbReference type="InterPro" id="IPR036388">
    <property type="entry name" value="WH-like_DNA-bd_sf"/>
</dbReference>
<evidence type="ECO:0000256" key="3">
    <source>
        <dbReference type="ARBA" id="ARBA00023082"/>
    </source>
</evidence>
<dbReference type="InterPro" id="IPR007627">
    <property type="entry name" value="RNA_pol_sigma70_r2"/>
</dbReference>
<sequence length="161" mass="18514">MTKEQLGTLILASEKQMYATAKSILKQDADCADAIQEAIVKAFGKVDGLKQEKYARTWLMRILMNECYNILRKGSRQVSLEACPEAAAMEAPERKDYGPLYEALRRLKEELRIVTTLYYVEEFSIREISAILEISEGAVQKRLARARAKLRNTLNYMEVEW</sequence>
<proteinExistence type="inferred from homology"/>
<dbReference type="GO" id="GO:0016987">
    <property type="term" value="F:sigma factor activity"/>
    <property type="evidence" value="ECO:0007669"/>
    <property type="project" value="UniProtKB-KW"/>
</dbReference>
<dbReference type="EMBL" id="RHJS01000002">
    <property type="protein sequence ID" value="RRK30175.1"/>
    <property type="molecule type" value="Genomic_DNA"/>
</dbReference>
<dbReference type="RefSeq" id="WP_125126036.1">
    <property type="nucleotide sequence ID" value="NZ_RHJS01000002.1"/>
</dbReference>
<dbReference type="Pfam" id="PF04542">
    <property type="entry name" value="Sigma70_r2"/>
    <property type="match status" value="1"/>
</dbReference>
<dbReference type="CDD" id="cd06171">
    <property type="entry name" value="Sigma70_r4"/>
    <property type="match status" value="1"/>
</dbReference>
<feature type="domain" description="RNA polymerase sigma factor 70 region 4 type 2" evidence="6">
    <location>
        <begin position="100"/>
        <end position="150"/>
    </location>
</feature>
<reference evidence="7" key="1">
    <citation type="submission" date="2018-10" db="EMBL/GenBank/DDBJ databases">
        <title>Schaedlerella arabinophila gen. nov. sp. nov., isolated from the mouse intestinal tract and comparative analysis with the genome of the closely related altered Schaedler flora strain ASF502.</title>
        <authorList>
            <person name="Miyake S."/>
            <person name="Soh M."/>
            <person name="Seedorf H."/>
        </authorList>
    </citation>
    <scope>NUCLEOTIDE SEQUENCE [LARGE SCALE GENOMIC DNA]</scope>
    <source>
        <strain evidence="7">DSM 106076</strain>
    </source>
</reference>
<dbReference type="InterPro" id="IPR013249">
    <property type="entry name" value="RNA_pol_sigma70_r4_t2"/>
</dbReference>
<dbReference type="AlphaFoldDB" id="A0A3R8KX27"/>
<keyword evidence="8" id="KW-1185">Reference proteome</keyword>
<dbReference type="PANTHER" id="PTHR43133">
    <property type="entry name" value="RNA POLYMERASE ECF-TYPE SIGMA FACTO"/>
    <property type="match status" value="1"/>
</dbReference>
<evidence type="ECO:0000259" key="5">
    <source>
        <dbReference type="Pfam" id="PF04542"/>
    </source>
</evidence>
<keyword evidence="2" id="KW-0805">Transcription regulation</keyword>
<feature type="domain" description="RNA polymerase sigma-70 region 2" evidence="5">
    <location>
        <begin position="12"/>
        <end position="76"/>
    </location>
</feature>
<keyword evidence="3" id="KW-0731">Sigma factor</keyword>
<evidence type="ECO:0000256" key="4">
    <source>
        <dbReference type="ARBA" id="ARBA00023163"/>
    </source>
</evidence>
<dbReference type="Pfam" id="PF08281">
    <property type="entry name" value="Sigma70_r4_2"/>
    <property type="match status" value="1"/>
</dbReference>
<evidence type="ECO:0000313" key="8">
    <source>
        <dbReference type="Proteomes" id="UP000274920"/>
    </source>
</evidence>
<evidence type="ECO:0000256" key="1">
    <source>
        <dbReference type="ARBA" id="ARBA00010641"/>
    </source>
</evidence>
<dbReference type="GO" id="GO:0003677">
    <property type="term" value="F:DNA binding"/>
    <property type="evidence" value="ECO:0007669"/>
    <property type="project" value="InterPro"/>
</dbReference>
<dbReference type="InterPro" id="IPR013324">
    <property type="entry name" value="RNA_pol_sigma_r3/r4-like"/>
</dbReference>
<evidence type="ECO:0000313" key="7">
    <source>
        <dbReference type="EMBL" id="RRK30175.1"/>
    </source>
</evidence>
<comment type="similarity">
    <text evidence="1">Belongs to the sigma-70 factor family. ECF subfamily.</text>
</comment>
<organism evidence="7 8">
    <name type="scientific">Schaedlerella arabinosiphila</name>
    <dbReference type="NCBI Taxonomy" id="2044587"/>
    <lineage>
        <taxon>Bacteria</taxon>
        <taxon>Bacillati</taxon>
        <taxon>Bacillota</taxon>
        <taxon>Clostridia</taxon>
        <taxon>Lachnospirales</taxon>
        <taxon>Lachnospiraceae</taxon>
        <taxon>Schaedlerella</taxon>
    </lineage>
</organism>
<dbReference type="InterPro" id="IPR039425">
    <property type="entry name" value="RNA_pol_sigma-70-like"/>
</dbReference>